<feature type="compositionally biased region" description="Low complexity" evidence="1">
    <location>
        <begin position="555"/>
        <end position="569"/>
    </location>
</feature>
<dbReference type="SUPFAM" id="SSF48371">
    <property type="entry name" value="ARM repeat"/>
    <property type="match status" value="1"/>
</dbReference>
<evidence type="ECO:0000313" key="3">
    <source>
        <dbReference type="Proteomes" id="UP000078348"/>
    </source>
</evidence>
<reference evidence="2 3" key="1">
    <citation type="submission" date="2016-05" db="EMBL/GenBank/DDBJ databases">
        <title>Nuclear genome of Blastocystis sp. subtype 1 NandII.</title>
        <authorList>
            <person name="Gentekaki E."/>
            <person name="Curtis B."/>
            <person name="Stairs C."/>
            <person name="Eme L."/>
            <person name="Herman E."/>
            <person name="Klimes V."/>
            <person name="Arias M.C."/>
            <person name="Elias M."/>
            <person name="Hilliou F."/>
            <person name="Klute M."/>
            <person name="Malik S.-B."/>
            <person name="Pightling A."/>
            <person name="Rachubinski R."/>
            <person name="Salas D."/>
            <person name="Schlacht A."/>
            <person name="Suga H."/>
            <person name="Archibald J."/>
            <person name="Ball S.G."/>
            <person name="Clark G."/>
            <person name="Dacks J."/>
            <person name="Van Der Giezen M."/>
            <person name="Tsaousis A."/>
            <person name="Roger A."/>
        </authorList>
    </citation>
    <scope>NUCLEOTIDE SEQUENCE [LARGE SCALE GENOMIC DNA]</scope>
    <source>
        <strain evidence="3">ATCC 50177 / NandII</strain>
    </source>
</reference>
<gene>
    <name evidence="2" type="ORF">AV274_0495</name>
</gene>
<dbReference type="PANTHER" id="PTHR36029">
    <property type="entry name" value="TSET COMPLEX MEMBER TSTA"/>
    <property type="match status" value="1"/>
</dbReference>
<evidence type="ECO:0000256" key="1">
    <source>
        <dbReference type="SAM" id="MobiDB-lite"/>
    </source>
</evidence>
<dbReference type="OrthoDB" id="10371853at2759"/>
<dbReference type="PANTHER" id="PTHR36029:SF1">
    <property type="entry name" value="PROTEIN TPLATE"/>
    <property type="match status" value="1"/>
</dbReference>
<protein>
    <submittedName>
        <fullName evidence="2">Uncharacterized protein</fullName>
    </submittedName>
</protein>
<feature type="region of interest" description="Disordered" evidence="1">
    <location>
        <begin position="1054"/>
        <end position="1078"/>
    </location>
</feature>
<feature type="region of interest" description="Disordered" evidence="1">
    <location>
        <begin position="552"/>
        <end position="578"/>
    </location>
</feature>
<dbReference type="AlphaFoldDB" id="A0A196SPL3"/>
<proteinExistence type="predicted"/>
<dbReference type="Proteomes" id="UP000078348">
    <property type="component" value="Unassembled WGS sequence"/>
</dbReference>
<keyword evidence="3" id="KW-1185">Reference proteome</keyword>
<dbReference type="EMBL" id="LXWW01000018">
    <property type="protein sequence ID" value="OAO17754.1"/>
    <property type="molecule type" value="Genomic_DNA"/>
</dbReference>
<dbReference type="GO" id="GO:0006897">
    <property type="term" value="P:endocytosis"/>
    <property type="evidence" value="ECO:0007669"/>
    <property type="project" value="InterPro"/>
</dbReference>
<accession>A0A196SPL3</accession>
<feature type="compositionally biased region" description="Low complexity" evidence="1">
    <location>
        <begin position="1063"/>
        <end position="1075"/>
    </location>
</feature>
<name>A0A196SPL3_BLAHN</name>
<organism evidence="2 3">
    <name type="scientific">Blastocystis sp. subtype 1 (strain ATCC 50177 / NandII)</name>
    <dbReference type="NCBI Taxonomy" id="478820"/>
    <lineage>
        <taxon>Eukaryota</taxon>
        <taxon>Sar</taxon>
        <taxon>Stramenopiles</taxon>
        <taxon>Bigyra</taxon>
        <taxon>Opalozoa</taxon>
        <taxon>Opalinata</taxon>
        <taxon>Blastocystidae</taxon>
        <taxon>Blastocystis</taxon>
    </lineage>
</organism>
<dbReference type="InterPro" id="IPR037501">
    <property type="entry name" value="TPLATE"/>
</dbReference>
<evidence type="ECO:0000313" key="2">
    <source>
        <dbReference type="EMBL" id="OAO17754.1"/>
    </source>
</evidence>
<comment type="caution">
    <text evidence="2">The sequence shown here is derived from an EMBL/GenBank/DDBJ whole genome shotgun (WGS) entry which is preliminary data.</text>
</comment>
<sequence>MSVDALYVRAYLMDSDVGEEDKITALVTYGIDRKQGSPTIKMLSYEILGSIACDGDQKASEAIMENVKTDIAGISCFAPLDWVGNNGEVVYAALDALNSLTGSFLVEFVRTIDLDKIVRSSLNNSYPMVRKEADAAYDSSRGRTEMIQETLTKCREVIRCVAESLYDPDVRVVAECCKSLLMFIEENNKHIFSAIDEGFNYHTSEEAKETLMISPSLVWDLIPEVGELLLAQTYSIAERIHQAEGLEASYMIEAVSEALLLALYFNECAGYEWTPRVIRLEHMTTPQNVACDEVASYWVRSVLSGFLCSGEPETMFMAAKYTVLLARYKLLSLNKQAWACAAFVALLRVMQSSYGVIDSASIAALMIEAIQFVPKEFYFPASDSLVLNLHGQTGIPSTRELILISATPEAIQKEMFNIPTVSACYRAVYTIHNVKSRIGLLLAMARSLVKSMLGEGNVDYAQRVMTSTFITNIFKQDDGDVFREEIVSSLIAAVSEEKPAAGASRKDAFRWMKVCLNILYSCADCLTWSSQSGVAVEKYLKVLYELGSSVESESPAPAMPVTPMTPTTPAREEDDDDDDEMRQVLLQRVLQHIVIKVLPRVQDASERMQVIWVLAQFVKASELQKVLLGLVLRRLMIQEQVEVKLEERFAQYQHTSLAYAGSVVFEEKTSTKEDLVLSDLLLRCVLLIVGDNAELAVIAYKAIQEYLTREDITLPARENALLVLARVSLSLPEGYVKKGYLIANEDERVETIYSFIGEYAPTQDTDCTKQDTIHNIHDPAEVYRQSLQNAFVRSGEEAAEASLKPKQASHTRALVYKSPAIHLRSTLAGSSDPLLIVGSFRAQSDMHQLILRMTLYNATHVDISGISVSVAAQGSMSMNELRRDAHFDMQGVLRPRASITWEAPLEVNRFERGTAQPLVTLKRAEETVTTMSGMIKEGTGDLVLPYTPIEIKFTDLLLPAPAHLLEAQAFRALWDRLGCFIHMDGVIEQTGAYLSERLAYEAIRGPENAVGYVSLPEIPTGNHLQAAGLCQTWSGEWLAYYCIGAYTVQPAEEKTPAEKTPAEETPATATVTPTPLDESEAAAKKRQAVWRVQYEFRSTSEQVIEALRTNGQQWLDDLTEEQVKLANVYGNCLDENYRKVESVMFPGLSNLQLESDMSMDDVLYKWNVMKRNRKNRYVELSDDEE</sequence>
<dbReference type="InterPro" id="IPR016024">
    <property type="entry name" value="ARM-type_fold"/>
</dbReference>